<dbReference type="PRINTS" id="PR00260">
    <property type="entry name" value="CHEMTRNSDUCR"/>
</dbReference>
<keyword evidence="4" id="KW-1133">Transmembrane helix</keyword>
<evidence type="ECO:0000313" key="7">
    <source>
        <dbReference type="Proteomes" id="UP001500547"/>
    </source>
</evidence>
<keyword evidence="1 3" id="KW-0807">Transducer</keyword>
<comment type="caution">
    <text evidence="6">The sequence shown here is derived from an EMBL/GenBank/DDBJ whole genome shotgun (WGS) entry which is preliminary data.</text>
</comment>
<dbReference type="PROSITE" id="PS50111">
    <property type="entry name" value="CHEMOTAXIS_TRANSDUC_2"/>
    <property type="match status" value="1"/>
</dbReference>
<evidence type="ECO:0000256" key="4">
    <source>
        <dbReference type="SAM" id="Phobius"/>
    </source>
</evidence>
<dbReference type="InterPro" id="IPR024478">
    <property type="entry name" value="HlyB_4HB_MCP"/>
</dbReference>
<keyword evidence="4" id="KW-0472">Membrane</keyword>
<comment type="similarity">
    <text evidence="2">Belongs to the methyl-accepting chemotaxis (MCP) protein family.</text>
</comment>
<dbReference type="Proteomes" id="UP001500547">
    <property type="component" value="Unassembled WGS sequence"/>
</dbReference>
<feature type="transmembrane region" description="Helical" evidence="4">
    <location>
        <begin position="187"/>
        <end position="206"/>
    </location>
</feature>
<dbReference type="Gene3D" id="1.10.287.950">
    <property type="entry name" value="Methyl-accepting chemotaxis protein"/>
    <property type="match status" value="1"/>
</dbReference>
<feature type="domain" description="Methyl-accepting transducer" evidence="5">
    <location>
        <begin position="270"/>
        <end position="506"/>
    </location>
</feature>
<dbReference type="SUPFAM" id="SSF58104">
    <property type="entry name" value="Methyl-accepting chemotaxis protein (MCP) signaling domain"/>
    <property type="match status" value="1"/>
</dbReference>
<feature type="transmembrane region" description="Helical" evidence="4">
    <location>
        <begin position="12"/>
        <end position="30"/>
    </location>
</feature>
<proteinExistence type="inferred from homology"/>
<evidence type="ECO:0000256" key="3">
    <source>
        <dbReference type="PROSITE-ProRule" id="PRU00284"/>
    </source>
</evidence>
<dbReference type="InterPro" id="IPR004090">
    <property type="entry name" value="Chemotax_Me-accpt_rcpt"/>
</dbReference>
<dbReference type="CDD" id="cd11386">
    <property type="entry name" value="MCP_signal"/>
    <property type="match status" value="1"/>
</dbReference>
<organism evidence="6 7">
    <name type="scientific">Viridibacterium curvum</name>
    <dbReference type="NCBI Taxonomy" id="1101404"/>
    <lineage>
        <taxon>Bacteria</taxon>
        <taxon>Pseudomonadati</taxon>
        <taxon>Pseudomonadota</taxon>
        <taxon>Betaproteobacteria</taxon>
        <taxon>Rhodocyclales</taxon>
        <taxon>Rhodocyclaceae</taxon>
        <taxon>Viridibacterium</taxon>
    </lineage>
</organism>
<dbReference type="PANTHER" id="PTHR32089">
    <property type="entry name" value="METHYL-ACCEPTING CHEMOTAXIS PROTEIN MCPB"/>
    <property type="match status" value="1"/>
</dbReference>
<dbReference type="Pfam" id="PF12729">
    <property type="entry name" value="4HB_MCP_1"/>
    <property type="match status" value="1"/>
</dbReference>
<dbReference type="Pfam" id="PF00015">
    <property type="entry name" value="MCPsignal"/>
    <property type="match status" value="1"/>
</dbReference>
<dbReference type="SMART" id="SM00283">
    <property type="entry name" value="MA"/>
    <property type="match status" value="1"/>
</dbReference>
<gene>
    <name evidence="6" type="ORF">GCM10025770_20650</name>
</gene>
<dbReference type="PANTHER" id="PTHR32089:SF112">
    <property type="entry name" value="LYSOZYME-LIKE PROTEIN-RELATED"/>
    <property type="match status" value="1"/>
</dbReference>
<dbReference type="EMBL" id="BAABLD010000008">
    <property type="protein sequence ID" value="GAA5165325.1"/>
    <property type="molecule type" value="Genomic_DNA"/>
</dbReference>
<evidence type="ECO:0000313" key="6">
    <source>
        <dbReference type="EMBL" id="GAA5165325.1"/>
    </source>
</evidence>
<keyword evidence="4" id="KW-0812">Transmembrane</keyword>
<evidence type="ECO:0000259" key="5">
    <source>
        <dbReference type="PROSITE" id="PS50111"/>
    </source>
</evidence>
<evidence type="ECO:0000256" key="2">
    <source>
        <dbReference type="ARBA" id="ARBA00029447"/>
    </source>
</evidence>
<name>A0ABP9QP99_9RHOO</name>
<sequence>MFSQWSVAKRLGALVAALLACQLFIALMGMRSSGEMLDRFSTTYQDRVIPLDQLKRVSDAYAVDIVDATHKVRDGALTPAEGLQSVARAREAVSKNWQAYTATYLTDEEKQLVVQATARLGAADNATAKAEALMRADNKDGLRSFAATEMYPAIDPLTAAISSLMDLQLRVAGEEFAQAQVARRNSLVLNAGVLLVAIALGSGLAYKIIHHLLHALGAEPDEVSRVASRVAAGDLSGNVSVRTGYENSVMGAMASMHRNLRDLATDLNQSASEVTASSHELSAAAQQVAKGSEGQADAASAIAAVVEQMAVSIETISAHSSTASDTAMRSHQTAAGTTEGVRATVADVNRIAGTVAASAETITRLTEQSQQIASVVSVIREVADQTNLLALNAAIEAARAGEQGRGFAVVADEVRKLAERTSASTGEITQVVAAIQDAGARARIHIDDASTLAGEGAKRAGAASEAIHSIQCGAEEVAQLVRDISESLAEQKLASTEIANRVEVVSQMTEENSQAAGSVSTTARTLSAQAQRLQAAAQRFRL</sequence>
<protein>
    <submittedName>
        <fullName evidence="6">Methyl-accepting chemotaxis protein</fullName>
    </submittedName>
</protein>
<dbReference type="InterPro" id="IPR004089">
    <property type="entry name" value="MCPsignal_dom"/>
</dbReference>
<accession>A0ABP9QP99</accession>
<reference evidence="7" key="1">
    <citation type="journal article" date="2019" name="Int. J. Syst. Evol. Microbiol.">
        <title>The Global Catalogue of Microorganisms (GCM) 10K type strain sequencing project: providing services to taxonomists for standard genome sequencing and annotation.</title>
        <authorList>
            <consortium name="The Broad Institute Genomics Platform"/>
            <consortium name="The Broad Institute Genome Sequencing Center for Infectious Disease"/>
            <person name="Wu L."/>
            <person name="Ma J."/>
        </authorList>
    </citation>
    <scope>NUCLEOTIDE SEQUENCE [LARGE SCALE GENOMIC DNA]</scope>
    <source>
        <strain evidence="7">JCM 18715</strain>
    </source>
</reference>
<evidence type="ECO:0000256" key="1">
    <source>
        <dbReference type="ARBA" id="ARBA00023224"/>
    </source>
</evidence>
<dbReference type="RefSeq" id="WP_345532861.1">
    <property type="nucleotide sequence ID" value="NZ_BAABLD010000008.1"/>
</dbReference>
<keyword evidence="7" id="KW-1185">Reference proteome</keyword>